<name>A0A2T0RKT5_9BACT</name>
<evidence type="ECO:0000313" key="2">
    <source>
        <dbReference type="Proteomes" id="UP000238375"/>
    </source>
</evidence>
<sequence length="112" mass="13093">MQSPLVIDEIRLATVEEIVAMKVDVVQRVGRKKDFWDLHEVLPNYSIEQMLALHNKRYEYTHERELVLKNFTDFTKADDDFDPNCLRGKHWAFVKEDISDAVRSGISSDNNP</sequence>
<dbReference type="GO" id="GO:0016740">
    <property type="term" value="F:transferase activity"/>
    <property type="evidence" value="ECO:0007669"/>
    <property type="project" value="UniProtKB-KW"/>
</dbReference>
<protein>
    <submittedName>
        <fullName evidence="1">Nucleotidyltransferase AbiEii toxin of type IV toxin-antitoxin system</fullName>
    </submittedName>
</protein>
<dbReference type="Pfam" id="PF08843">
    <property type="entry name" value="AbiEii"/>
    <property type="match status" value="1"/>
</dbReference>
<dbReference type="InterPro" id="IPR014942">
    <property type="entry name" value="AbiEii"/>
</dbReference>
<reference evidence="1 2" key="1">
    <citation type="submission" date="2018-03" db="EMBL/GenBank/DDBJ databases">
        <title>Genomic Encyclopedia of Archaeal and Bacterial Type Strains, Phase II (KMG-II): from individual species to whole genera.</title>
        <authorList>
            <person name="Goeker M."/>
        </authorList>
    </citation>
    <scope>NUCLEOTIDE SEQUENCE [LARGE SCALE GENOMIC DNA]</scope>
    <source>
        <strain evidence="1 2">DSM 28354</strain>
    </source>
</reference>
<organism evidence="1 2">
    <name type="scientific">Spirosoma oryzae</name>
    <dbReference type="NCBI Taxonomy" id="1469603"/>
    <lineage>
        <taxon>Bacteria</taxon>
        <taxon>Pseudomonadati</taxon>
        <taxon>Bacteroidota</taxon>
        <taxon>Cytophagia</taxon>
        <taxon>Cytophagales</taxon>
        <taxon>Cytophagaceae</taxon>
        <taxon>Spirosoma</taxon>
    </lineage>
</organism>
<gene>
    <name evidence="1" type="ORF">CLV58_14911</name>
</gene>
<accession>A0A2T0RKT5</accession>
<proteinExistence type="predicted"/>
<keyword evidence="1" id="KW-0808">Transferase</keyword>
<dbReference type="AlphaFoldDB" id="A0A2T0RKT5"/>
<keyword evidence="2" id="KW-1185">Reference proteome</keyword>
<dbReference type="Proteomes" id="UP000238375">
    <property type="component" value="Unassembled WGS sequence"/>
</dbReference>
<dbReference type="EMBL" id="PVTE01000049">
    <property type="protein sequence ID" value="PRY21723.1"/>
    <property type="molecule type" value="Genomic_DNA"/>
</dbReference>
<comment type="caution">
    <text evidence="1">The sequence shown here is derived from an EMBL/GenBank/DDBJ whole genome shotgun (WGS) entry which is preliminary data.</text>
</comment>
<evidence type="ECO:0000313" key="1">
    <source>
        <dbReference type="EMBL" id="PRY21723.1"/>
    </source>
</evidence>